<evidence type="ECO:0000313" key="2">
    <source>
        <dbReference type="Proteomes" id="UP000054785"/>
    </source>
</evidence>
<protein>
    <submittedName>
        <fullName evidence="1">Uncharacterized protein</fullName>
    </submittedName>
</protein>
<reference evidence="1 2" key="1">
    <citation type="submission" date="2015-11" db="EMBL/GenBank/DDBJ databases">
        <title>Genomic analysis of 38 Legionella species identifies large and diverse effector repertoires.</title>
        <authorList>
            <person name="Burstein D."/>
            <person name="Amaro F."/>
            <person name="Zusman T."/>
            <person name="Lifshitz Z."/>
            <person name="Cohen O."/>
            <person name="Gilbert J.A."/>
            <person name="Pupko T."/>
            <person name="Shuman H.A."/>
            <person name="Segal G."/>
        </authorList>
    </citation>
    <scope>NUCLEOTIDE SEQUENCE [LARGE SCALE GENOMIC DNA]</scope>
    <source>
        <strain evidence="1 2">ATCC 49504</strain>
    </source>
</reference>
<keyword evidence="2" id="KW-1185">Reference proteome</keyword>
<name>A0A0W0U9Z3_9GAMM</name>
<comment type="caution">
    <text evidence="1">The sequence shown here is derived from an EMBL/GenBank/DDBJ whole genome shotgun (WGS) entry which is preliminary data.</text>
</comment>
<dbReference type="AlphaFoldDB" id="A0A0W0U9Z3"/>
<gene>
    <name evidence="1" type="ORF">Lgee_0087</name>
</gene>
<evidence type="ECO:0000313" key="1">
    <source>
        <dbReference type="EMBL" id="KTD04477.1"/>
    </source>
</evidence>
<proteinExistence type="predicted"/>
<dbReference type="RefSeq" id="WP_028386205.1">
    <property type="nucleotide sequence ID" value="NZ_CAAAHN010000012.1"/>
</dbReference>
<dbReference type="EMBL" id="LNYC01000003">
    <property type="protein sequence ID" value="KTD04477.1"/>
    <property type="molecule type" value="Genomic_DNA"/>
</dbReference>
<sequence>MAASKESVFEWPHILIVGENPADGSQYTFLTQIIHKLHQHGYKSFWDFERVEGTLEEERQRIKDKLEDVKTNIAPKIEVLIYQAKEKCLELHAAGALHSQFPLWLESLFTACTVPAVKATILALRVITIRAINNTSSFSLDNLLTQIDELQNNTSVHIYRALSTSLSLIEALQDSEFCYRAFETREFHGLHTSLSSRLAIKPMTQYELFSPVLRLKEMSDARHTRIQQELITQGNPVILYCCTQNALDFLCRSSKEIRQRLCIFHVYNLQPEAKDKPVFPFSELDSRMQDTVRSHRATLRLIFRPEIQQSVDGAGQTQEELADRLLEMVQKKAGNFAVPSVQTISEPLDVCDPGMRR</sequence>
<dbReference type="PATRIC" id="fig|45065.4.peg.96"/>
<accession>A0A0W0U9Z3</accession>
<dbReference type="Proteomes" id="UP000054785">
    <property type="component" value="Unassembled WGS sequence"/>
</dbReference>
<organism evidence="1 2">
    <name type="scientific">Legionella geestiana</name>
    <dbReference type="NCBI Taxonomy" id="45065"/>
    <lineage>
        <taxon>Bacteria</taxon>
        <taxon>Pseudomonadati</taxon>
        <taxon>Pseudomonadota</taxon>
        <taxon>Gammaproteobacteria</taxon>
        <taxon>Legionellales</taxon>
        <taxon>Legionellaceae</taxon>
        <taxon>Legionella</taxon>
    </lineage>
</organism>